<reference evidence="12 13" key="1">
    <citation type="journal article" date="2008" name="Proc. Natl. Acad. Sci. U.S.A.">
        <title>Niche adaptation and genome expansion in the chlorophyll d-producing cyanobacterium Acaryochloris marina.</title>
        <authorList>
            <person name="Swingley W.D."/>
            <person name="Chen M."/>
            <person name="Cheung P.C."/>
            <person name="Conrad A.L."/>
            <person name="Dejesa L.C."/>
            <person name="Hao J."/>
            <person name="Honchak B.M."/>
            <person name="Karbach L.E."/>
            <person name="Kurdoglu A."/>
            <person name="Lahiri S."/>
            <person name="Mastrian S.D."/>
            <person name="Miyashita H."/>
            <person name="Page L."/>
            <person name="Ramakrishna P."/>
            <person name="Satoh S."/>
            <person name="Sattley W.M."/>
            <person name="Shimada Y."/>
            <person name="Taylor H.L."/>
            <person name="Tomo T."/>
            <person name="Tsuchiya T."/>
            <person name="Wang Z.T."/>
            <person name="Raymond J."/>
            <person name="Mimuro M."/>
            <person name="Blankenship R.E."/>
            <person name="Touchman J.W."/>
        </authorList>
    </citation>
    <scope>NUCLEOTIDE SEQUENCE [LARGE SCALE GENOMIC DNA]</scope>
    <source>
        <strain evidence="13">MBIC 11017</strain>
        <plasmid evidence="13">Plasmid pREB1</plasmid>
    </source>
</reference>
<dbReference type="InterPro" id="IPR017871">
    <property type="entry name" value="ABC_transporter-like_CS"/>
</dbReference>
<dbReference type="PANTHER" id="PTHR24221">
    <property type="entry name" value="ATP-BINDING CASSETTE SUB-FAMILY B"/>
    <property type="match status" value="1"/>
</dbReference>
<keyword evidence="2" id="KW-0813">Transport</keyword>
<keyword evidence="8 9" id="KW-0472">Membrane</keyword>
<dbReference type="PROSITE" id="PS50929">
    <property type="entry name" value="ABC_TM1F"/>
    <property type="match status" value="1"/>
</dbReference>
<feature type="domain" description="ABC transporter" evidence="10">
    <location>
        <begin position="344"/>
        <end position="579"/>
    </location>
</feature>
<evidence type="ECO:0000256" key="8">
    <source>
        <dbReference type="ARBA" id="ARBA00023136"/>
    </source>
</evidence>
<name>A8ZKI0_ACAM1</name>
<feature type="transmembrane region" description="Helical" evidence="9">
    <location>
        <begin position="35"/>
        <end position="56"/>
    </location>
</feature>
<dbReference type="CDD" id="cd07346">
    <property type="entry name" value="ABC_6TM_exporters"/>
    <property type="match status" value="1"/>
</dbReference>
<sequence length="583" mass="64263">MLKIGSSVPRCPMVNLYRTLIKVAGSYAPQLQRSLGLSLLASIIQGCTLALLFPLLDALASFQEQLPGRLLVLMAGGTVLEALLRWRELDFGWRTSIEVTHELRIRLGEQLRQMPQEDLNRYQSGDLNLILSSDVADLVLWMGSIVSLILQAIVVPSTLVLVTLWVDWRLAIALLITLPGAIPFYRQLRRHAATEMPQMAQADAIATSRLIEYVQGLPVLRAHQQVGQQSDRLQAALQHQRQIQIDSQDRTTRPTLLLAGMVQASLCLILSLGISLVWLQDLKISTLMAIIVIVVCCSDPLTYLAGLTTLFDLMESALERVEHLMAICPLPVAPKPKIITDYTITFDHVYFRYRGQENWILNDVSLELPERSFTALVGPSGSGKTTIARLISRYADPQSGTLAMGGVNLQTLSPAILMPHLAAVFQDVYLFNDTIYNNIRMAKPVASDADVIAAAKIANCHGLIQRFPQGYHTRVGEVGGALSGGERQRISIARAILKDAPIILLDEPTSALDAESEVLVQHAIDRLVADKTVVVIAHRLSTIVGADQILVVQAGKIIERGTHSELLNQKGAYSQMWWSQQPQ</sequence>
<evidence type="ECO:0000256" key="7">
    <source>
        <dbReference type="ARBA" id="ARBA00022989"/>
    </source>
</evidence>
<dbReference type="GO" id="GO:0034040">
    <property type="term" value="F:ATPase-coupled lipid transmembrane transporter activity"/>
    <property type="evidence" value="ECO:0007669"/>
    <property type="project" value="TreeGrafter"/>
</dbReference>
<dbReference type="Gene3D" id="3.40.50.300">
    <property type="entry name" value="P-loop containing nucleotide triphosphate hydrolases"/>
    <property type="match status" value="1"/>
</dbReference>
<dbReference type="Pfam" id="PF00005">
    <property type="entry name" value="ABC_tran"/>
    <property type="match status" value="1"/>
</dbReference>
<dbReference type="Proteomes" id="UP000000268">
    <property type="component" value="Plasmid pREB1"/>
</dbReference>
<evidence type="ECO:0000256" key="2">
    <source>
        <dbReference type="ARBA" id="ARBA00022448"/>
    </source>
</evidence>
<evidence type="ECO:0000259" key="10">
    <source>
        <dbReference type="PROSITE" id="PS50893"/>
    </source>
</evidence>
<dbReference type="GO" id="GO:0140359">
    <property type="term" value="F:ABC-type transporter activity"/>
    <property type="evidence" value="ECO:0007669"/>
    <property type="project" value="InterPro"/>
</dbReference>
<evidence type="ECO:0000256" key="3">
    <source>
        <dbReference type="ARBA" id="ARBA00022475"/>
    </source>
</evidence>
<evidence type="ECO:0000256" key="6">
    <source>
        <dbReference type="ARBA" id="ARBA00022840"/>
    </source>
</evidence>
<dbReference type="SUPFAM" id="SSF52540">
    <property type="entry name" value="P-loop containing nucleoside triphosphate hydrolases"/>
    <property type="match status" value="1"/>
</dbReference>
<feature type="domain" description="ABC transmembrane type-1" evidence="11">
    <location>
        <begin position="34"/>
        <end position="313"/>
    </location>
</feature>
<dbReference type="FunFam" id="3.40.50.300:FF:000221">
    <property type="entry name" value="Multidrug ABC transporter ATP-binding protein"/>
    <property type="match status" value="1"/>
</dbReference>
<evidence type="ECO:0000256" key="4">
    <source>
        <dbReference type="ARBA" id="ARBA00022692"/>
    </source>
</evidence>
<feature type="transmembrane region" description="Helical" evidence="9">
    <location>
        <begin position="168"/>
        <end position="185"/>
    </location>
</feature>
<dbReference type="HOGENOM" id="CLU_000604_84_9_3"/>
<accession>A8ZKI0</accession>
<dbReference type="KEGG" id="amr:AM1_A0173"/>
<keyword evidence="5" id="KW-0547">Nucleotide-binding</keyword>
<dbReference type="InterPro" id="IPR027417">
    <property type="entry name" value="P-loop_NTPase"/>
</dbReference>
<evidence type="ECO:0000259" key="11">
    <source>
        <dbReference type="PROSITE" id="PS50929"/>
    </source>
</evidence>
<dbReference type="InterPro" id="IPR011527">
    <property type="entry name" value="ABC1_TM_dom"/>
</dbReference>
<evidence type="ECO:0000313" key="13">
    <source>
        <dbReference type="Proteomes" id="UP000000268"/>
    </source>
</evidence>
<keyword evidence="4 9" id="KW-0812">Transmembrane</keyword>
<evidence type="ECO:0000256" key="5">
    <source>
        <dbReference type="ARBA" id="ARBA00022741"/>
    </source>
</evidence>
<feature type="transmembrane region" description="Helical" evidence="9">
    <location>
        <begin position="256"/>
        <end position="278"/>
    </location>
</feature>
<dbReference type="GO" id="GO:0005524">
    <property type="term" value="F:ATP binding"/>
    <property type="evidence" value="ECO:0007669"/>
    <property type="project" value="UniProtKB-KW"/>
</dbReference>
<dbReference type="PROSITE" id="PS50893">
    <property type="entry name" value="ABC_TRANSPORTER_2"/>
    <property type="match status" value="1"/>
</dbReference>
<dbReference type="Gene3D" id="1.20.1560.10">
    <property type="entry name" value="ABC transporter type 1, transmembrane domain"/>
    <property type="match status" value="1"/>
</dbReference>
<feature type="transmembrane region" description="Helical" evidence="9">
    <location>
        <begin position="284"/>
        <end position="311"/>
    </location>
</feature>
<dbReference type="InterPro" id="IPR003439">
    <property type="entry name" value="ABC_transporter-like_ATP-bd"/>
</dbReference>
<comment type="subcellular location">
    <subcellularLocation>
        <location evidence="1">Cell membrane</location>
        <topology evidence="1">Multi-pass membrane protein</topology>
    </subcellularLocation>
</comment>
<keyword evidence="7 9" id="KW-1133">Transmembrane helix</keyword>
<dbReference type="Pfam" id="PF00664">
    <property type="entry name" value="ABC_membrane"/>
    <property type="match status" value="1"/>
</dbReference>
<keyword evidence="6" id="KW-0067">ATP-binding</keyword>
<keyword evidence="13" id="KW-1185">Reference proteome</keyword>
<feature type="transmembrane region" description="Helical" evidence="9">
    <location>
        <begin position="138"/>
        <end position="162"/>
    </location>
</feature>
<evidence type="ECO:0000313" key="12">
    <source>
        <dbReference type="EMBL" id="ABW31680.1"/>
    </source>
</evidence>
<dbReference type="PROSITE" id="PS00211">
    <property type="entry name" value="ABC_TRANSPORTER_1"/>
    <property type="match status" value="1"/>
</dbReference>
<dbReference type="InterPro" id="IPR003593">
    <property type="entry name" value="AAA+_ATPase"/>
</dbReference>
<dbReference type="GO" id="GO:0005886">
    <property type="term" value="C:plasma membrane"/>
    <property type="evidence" value="ECO:0007669"/>
    <property type="project" value="UniProtKB-SubCell"/>
</dbReference>
<organism evidence="12 13">
    <name type="scientific">Acaryochloris marina (strain MBIC 11017)</name>
    <dbReference type="NCBI Taxonomy" id="329726"/>
    <lineage>
        <taxon>Bacteria</taxon>
        <taxon>Bacillati</taxon>
        <taxon>Cyanobacteriota</taxon>
        <taxon>Cyanophyceae</taxon>
        <taxon>Acaryochloridales</taxon>
        <taxon>Acaryochloridaceae</taxon>
        <taxon>Acaryochloris</taxon>
    </lineage>
</organism>
<dbReference type="SMART" id="SM00382">
    <property type="entry name" value="AAA"/>
    <property type="match status" value="1"/>
</dbReference>
<dbReference type="PANTHER" id="PTHR24221:SF397">
    <property type="entry name" value="ABC TRANSPORTER, ATP-BINDING TRANSMEMBRANE PROTEIN"/>
    <property type="match status" value="1"/>
</dbReference>
<dbReference type="EMBL" id="CP000838">
    <property type="protein sequence ID" value="ABW31680.1"/>
    <property type="molecule type" value="Genomic_DNA"/>
</dbReference>
<proteinExistence type="predicted"/>
<protein>
    <submittedName>
        <fullName evidence="12">ABC transporter, transmembrane region</fullName>
    </submittedName>
</protein>
<dbReference type="InterPro" id="IPR036640">
    <property type="entry name" value="ABC1_TM_sf"/>
</dbReference>
<evidence type="ECO:0000256" key="9">
    <source>
        <dbReference type="SAM" id="Phobius"/>
    </source>
</evidence>
<gene>
    <name evidence="12" type="ordered locus">AM1_A0173</name>
</gene>
<geneLocation type="plasmid" evidence="12 13">
    <name>pREB1</name>
</geneLocation>
<keyword evidence="3" id="KW-1003">Cell membrane</keyword>
<dbReference type="SUPFAM" id="SSF90123">
    <property type="entry name" value="ABC transporter transmembrane region"/>
    <property type="match status" value="1"/>
</dbReference>
<evidence type="ECO:0000256" key="1">
    <source>
        <dbReference type="ARBA" id="ARBA00004651"/>
    </source>
</evidence>
<keyword evidence="12" id="KW-0614">Plasmid</keyword>
<feature type="transmembrane region" description="Helical" evidence="9">
    <location>
        <begin position="68"/>
        <end position="86"/>
    </location>
</feature>
<dbReference type="InterPro" id="IPR039421">
    <property type="entry name" value="Type_1_exporter"/>
</dbReference>
<dbReference type="GO" id="GO:0016887">
    <property type="term" value="F:ATP hydrolysis activity"/>
    <property type="evidence" value="ECO:0007669"/>
    <property type="project" value="InterPro"/>
</dbReference>
<dbReference type="AlphaFoldDB" id="A8ZKI0"/>